<accession>A0A420GUJ7</accession>
<proteinExistence type="predicted"/>
<comment type="caution">
    <text evidence="1">The sequence shown here is derived from an EMBL/GenBank/DDBJ whole genome shotgun (WGS) entry which is preliminary data.</text>
</comment>
<dbReference type="EMBL" id="MCAS01000006">
    <property type="protein sequence ID" value="RKF48821.1"/>
    <property type="molecule type" value="Genomic_DNA"/>
</dbReference>
<sequence>MAITQGPATTTGLGAITDQDLDIGATRAIRIGAGRITATMETTETTETAEITAAGMGSRTAPAHAEGHRLKAQWVDREGRADRVRHVREQAARRLLRHSRPAMAVGAATEAMRGLEAITAASLACRITDPARKAQVQARAVPPAQPMWLRCAA</sequence>
<organism evidence="1 2">
    <name type="scientific">Paraburkholderia fungorum</name>
    <dbReference type="NCBI Taxonomy" id="134537"/>
    <lineage>
        <taxon>Bacteria</taxon>
        <taxon>Pseudomonadati</taxon>
        <taxon>Pseudomonadota</taxon>
        <taxon>Betaproteobacteria</taxon>
        <taxon>Burkholderiales</taxon>
        <taxon>Burkholderiaceae</taxon>
        <taxon>Paraburkholderia</taxon>
    </lineage>
</organism>
<gene>
    <name evidence="1" type="ORF">BCY88_19495</name>
</gene>
<reference evidence="1 2" key="1">
    <citation type="submission" date="2016-07" db="EMBL/GenBank/DDBJ databases">
        <title>Genome analysis of Burkholderia fungorum ES3-20.</title>
        <authorList>
            <person name="Xu D."/>
            <person name="Yao R."/>
            <person name="Zheng S."/>
        </authorList>
    </citation>
    <scope>NUCLEOTIDE SEQUENCE [LARGE SCALE GENOMIC DNA]</scope>
    <source>
        <strain evidence="1 2">ES3-20</strain>
    </source>
</reference>
<name>A0A420GUJ7_9BURK</name>
<protein>
    <submittedName>
        <fullName evidence="1">Uncharacterized protein</fullName>
    </submittedName>
</protein>
<evidence type="ECO:0000313" key="1">
    <source>
        <dbReference type="EMBL" id="RKF48821.1"/>
    </source>
</evidence>
<dbReference type="AlphaFoldDB" id="A0A420GUJ7"/>
<dbReference type="Proteomes" id="UP000283709">
    <property type="component" value="Unassembled WGS sequence"/>
</dbReference>
<evidence type="ECO:0000313" key="2">
    <source>
        <dbReference type="Proteomes" id="UP000283709"/>
    </source>
</evidence>